<sequence length="254" mass="28597">MLDISPEQNEFIVPSSSFKKRKRDSTQTDLPNSINTILPSHFHSLNSSFRLNCSDLSKDNEEFSPHLQCLPRKRRVLQQPYPYSQQQPSQSLPVSHQSHPNSVQNKHLPSALCIPTSANVSSPPVSPKTLVPRYPAQQNFCTSASVLRSCHICHRKPNTRELVEAYADCDLCNQRTCYICLRRCDAVDCIGLGDFADQQPWGGALDRRQEGTDQSELQTLRQSRKICSSCAVEGITETGLEVVRCLDCAYENHH</sequence>
<dbReference type="GeneID" id="63811363"/>
<dbReference type="VEuPathDB" id="FungiDB:P175DRAFT_04511"/>
<accession>A0A2T5M5E1</accession>
<name>A0A2T5M5E1_9EURO</name>
<dbReference type="EMBL" id="MSFN02000001">
    <property type="protein sequence ID" value="PTU23753.1"/>
    <property type="molecule type" value="Genomic_DNA"/>
</dbReference>
<comment type="caution">
    <text evidence="2">The sequence shown here is derived from an EMBL/GenBank/DDBJ whole genome shotgun (WGS) entry which is preliminary data.</text>
</comment>
<feature type="compositionally biased region" description="Low complexity" evidence="1">
    <location>
        <begin position="81"/>
        <end position="100"/>
    </location>
</feature>
<organism evidence="2 3">
    <name type="scientific">Aspergillus ochraceoroseus IBT 24754</name>
    <dbReference type="NCBI Taxonomy" id="1392256"/>
    <lineage>
        <taxon>Eukaryota</taxon>
        <taxon>Fungi</taxon>
        <taxon>Dikarya</taxon>
        <taxon>Ascomycota</taxon>
        <taxon>Pezizomycotina</taxon>
        <taxon>Eurotiomycetes</taxon>
        <taxon>Eurotiomycetidae</taxon>
        <taxon>Eurotiales</taxon>
        <taxon>Aspergillaceae</taxon>
        <taxon>Aspergillus</taxon>
        <taxon>Aspergillus subgen. Nidulantes</taxon>
    </lineage>
</organism>
<dbReference type="RefSeq" id="XP_040755145.1">
    <property type="nucleotide sequence ID" value="XM_040894481.1"/>
</dbReference>
<evidence type="ECO:0000256" key="1">
    <source>
        <dbReference type="SAM" id="MobiDB-lite"/>
    </source>
</evidence>
<dbReference type="AlphaFoldDB" id="A0A2T5M5E1"/>
<protein>
    <submittedName>
        <fullName evidence="2">Uncharacterized protein</fullName>
    </submittedName>
</protein>
<dbReference type="OrthoDB" id="5377226at2759"/>
<feature type="region of interest" description="Disordered" evidence="1">
    <location>
        <begin position="81"/>
        <end position="103"/>
    </location>
</feature>
<dbReference type="Proteomes" id="UP000244073">
    <property type="component" value="Unassembled WGS sequence"/>
</dbReference>
<evidence type="ECO:0000313" key="2">
    <source>
        <dbReference type="EMBL" id="PTU23753.1"/>
    </source>
</evidence>
<evidence type="ECO:0000313" key="3">
    <source>
        <dbReference type="Proteomes" id="UP000244073"/>
    </source>
</evidence>
<reference evidence="2 3" key="1">
    <citation type="journal article" date="2018" name="Proc. Natl. Acad. Sci. U.S.A.">
        <title>Linking secondary metabolites to gene clusters through genome sequencing of six diverse Aspergillus species.</title>
        <authorList>
            <person name="Kaerboelling I."/>
            <person name="Vesth T.C."/>
            <person name="Frisvad J.C."/>
            <person name="Nybo J.L."/>
            <person name="Theobald S."/>
            <person name="Kuo A."/>
            <person name="Bowyer P."/>
            <person name="Matsuda Y."/>
            <person name="Mondo S."/>
            <person name="Lyhne E.K."/>
            <person name="Kogle M.E."/>
            <person name="Clum A."/>
            <person name="Lipzen A."/>
            <person name="Salamov A."/>
            <person name="Ngan C.Y."/>
            <person name="Daum C."/>
            <person name="Chiniquy J."/>
            <person name="Barry K."/>
            <person name="LaButti K."/>
            <person name="Haridas S."/>
            <person name="Simmons B.A."/>
            <person name="Magnuson J.K."/>
            <person name="Mortensen U.H."/>
            <person name="Larsen T.O."/>
            <person name="Grigoriev I.V."/>
            <person name="Baker S.E."/>
            <person name="Andersen M.R."/>
        </authorList>
    </citation>
    <scope>NUCLEOTIDE SEQUENCE [LARGE SCALE GENOMIC DNA]</scope>
    <source>
        <strain evidence="2 3">IBT 24754</strain>
    </source>
</reference>
<proteinExistence type="predicted"/>
<gene>
    <name evidence="2" type="ORF">P175DRAFT_04511</name>
</gene>